<gene>
    <name evidence="1" type="ORF">OVN521_LOCUS45767</name>
</gene>
<keyword evidence="2" id="KW-1185">Reference proteome</keyword>
<evidence type="ECO:0000313" key="1">
    <source>
        <dbReference type="EMBL" id="CAF4617099.1"/>
    </source>
</evidence>
<dbReference type="AlphaFoldDB" id="A0A821D6Z8"/>
<accession>A0A821D6Z8</accession>
<organism evidence="1 2">
    <name type="scientific">Rotaria magnacalcarata</name>
    <dbReference type="NCBI Taxonomy" id="392030"/>
    <lineage>
        <taxon>Eukaryota</taxon>
        <taxon>Metazoa</taxon>
        <taxon>Spiralia</taxon>
        <taxon>Gnathifera</taxon>
        <taxon>Rotifera</taxon>
        <taxon>Eurotatoria</taxon>
        <taxon>Bdelloidea</taxon>
        <taxon>Philodinida</taxon>
        <taxon>Philodinidae</taxon>
        <taxon>Rotaria</taxon>
    </lineage>
</organism>
<name>A0A821D6Z8_9BILA</name>
<proteinExistence type="predicted"/>
<dbReference type="Proteomes" id="UP000663866">
    <property type="component" value="Unassembled WGS sequence"/>
</dbReference>
<dbReference type="EMBL" id="CAJOBG010076908">
    <property type="protein sequence ID" value="CAF4617099.1"/>
    <property type="molecule type" value="Genomic_DNA"/>
</dbReference>
<feature type="non-terminal residue" evidence="1">
    <location>
        <position position="56"/>
    </location>
</feature>
<reference evidence="1" key="1">
    <citation type="submission" date="2021-02" db="EMBL/GenBank/DDBJ databases">
        <authorList>
            <person name="Nowell W R."/>
        </authorList>
    </citation>
    <scope>NUCLEOTIDE SEQUENCE</scope>
</reference>
<evidence type="ECO:0000313" key="2">
    <source>
        <dbReference type="Proteomes" id="UP000663866"/>
    </source>
</evidence>
<protein>
    <submittedName>
        <fullName evidence="1">Uncharacterized protein</fullName>
    </submittedName>
</protein>
<comment type="caution">
    <text evidence="1">The sequence shown here is derived from an EMBL/GenBank/DDBJ whole genome shotgun (WGS) entry which is preliminary data.</text>
</comment>
<sequence length="56" mass="6309">MNSTSQLLEINNLNEFYFIQKSIKNILPDNQMKIEVKNSKELFSSATAFIGSVGRG</sequence>